<comment type="caution">
    <text evidence="1">The sequence shown here is derived from an EMBL/GenBank/DDBJ whole genome shotgun (WGS) entry which is preliminary data.</text>
</comment>
<name>A0A1V8TFG6_9PEZI</name>
<sequence>MNAKMPSHTNRIIVTVYEHRTAAALLLEHLNRIKRQYTDLVVVTFGTSHQPSKLEDVHAHFRHLDEEIKRIIDGYLMTIKGLEESHITEILQGWPGINESNPGQHRFWVMDYQRDAQHKTCEILPRTMEILINTSGGIDVWREAAEADIEKLLLALFDQLPLTTSKLVFHYEDGSVDFERIWRNAFDGGKRQPLLRFQLVYLAISTWLYRIKTDNRD</sequence>
<dbReference type="OrthoDB" id="5435234at2759"/>
<organism evidence="1 2">
    <name type="scientific">Cryoendolithus antarcticus</name>
    <dbReference type="NCBI Taxonomy" id="1507870"/>
    <lineage>
        <taxon>Eukaryota</taxon>
        <taxon>Fungi</taxon>
        <taxon>Dikarya</taxon>
        <taxon>Ascomycota</taxon>
        <taxon>Pezizomycotina</taxon>
        <taxon>Dothideomycetes</taxon>
        <taxon>Dothideomycetidae</taxon>
        <taxon>Cladosporiales</taxon>
        <taxon>Cladosporiaceae</taxon>
        <taxon>Cryoendolithus</taxon>
    </lineage>
</organism>
<reference evidence="2" key="1">
    <citation type="submission" date="2017-03" db="EMBL/GenBank/DDBJ databases">
        <title>Genomes of endolithic fungi from Antarctica.</title>
        <authorList>
            <person name="Coleine C."/>
            <person name="Masonjones S."/>
            <person name="Stajich J.E."/>
        </authorList>
    </citation>
    <scope>NUCLEOTIDE SEQUENCE [LARGE SCALE GENOMIC DNA]</scope>
    <source>
        <strain evidence="2">CCFEE 5527</strain>
    </source>
</reference>
<dbReference type="EMBL" id="NAJO01000009">
    <property type="protein sequence ID" value="OQO10126.1"/>
    <property type="molecule type" value="Genomic_DNA"/>
</dbReference>
<proteinExistence type="predicted"/>
<evidence type="ECO:0000313" key="1">
    <source>
        <dbReference type="EMBL" id="OQO10126.1"/>
    </source>
</evidence>
<protein>
    <submittedName>
        <fullName evidence="1">Uncharacterized protein</fullName>
    </submittedName>
</protein>
<dbReference type="Proteomes" id="UP000192596">
    <property type="component" value="Unassembled WGS sequence"/>
</dbReference>
<dbReference type="AlphaFoldDB" id="A0A1V8TFG6"/>
<keyword evidence="2" id="KW-1185">Reference proteome</keyword>
<gene>
    <name evidence="1" type="ORF">B0A48_04483</name>
</gene>
<evidence type="ECO:0000313" key="2">
    <source>
        <dbReference type="Proteomes" id="UP000192596"/>
    </source>
</evidence>
<dbReference type="InParanoid" id="A0A1V8TFG6"/>
<accession>A0A1V8TFG6</accession>